<evidence type="ECO:0000256" key="2">
    <source>
        <dbReference type="ARBA" id="ARBA00022803"/>
    </source>
</evidence>
<keyword evidence="2 3" id="KW-0802">TPR repeat</keyword>
<evidence type="ECO:0000313" key="4">
    <source>
        <dbReference type="EMBL" id="MBB6049683.1"/>
    </source>
</evidence>
<dbReference type="InterPro" id="IPR019734">
    <property type="entry name" value="TPR_rpt"/>
</dbReference>
<dbReference type="InterPro" id="IPR013105">
    <property type="entry name" value="TPR_2"/>
</dbReference>
<feature type="repeat" description="TPR" evidence="3">
    <location>
        <begin position="513"/>
        <end position="546"/>
    </location>
</feature>
<reference evidence="4 5" key="1">
    <citation type="submission" date="2020-08" db="EMBL/GenBank/DDBJ databases">
        <title>Genomic Encyclopedia of Type Strains, Phase IV (KMG-IV): sequencing the most valuable type-strain genomes for metagenomic binning, comparative biology and taxonomic classification.</title>
        <authorList>
            <person name="Goeker M."/>
        </authorList>
    </citation>
    <scope>NUCLEOTIDE SEQUENCE [LARGE SCALE GENOMIC DNA]</scope>
    <source>
        <strain evidence="4 5">DSM 23562</strain>
    </source>
</reference>
<dbReference type="Proteomes" id="UP000520814">
    <property type="component" value="Unassembled WGS sequence"/>
</dbReference>
<dbReference type="SMART" id="SM00028">
    <property type="entry name" value="TPR"/>
    <property type="match status" value="15"/>
</dbReference>
<dbReference type="Pfam" id="PF13432">
    <property type="entry name" value="TPR_16"/>
    <property type="match status" value="3"/>
</dbReference>
<feature type="repeat" description="TPR" evidence="3">
    <location>
        <begin position="766"/>
        <end position="799"/>
    </location>
</feature>
<dbReference type="RefSeq" id="WP_184193279.1">
    <property type="nucleotide sequence ID" value="NZ_JACHGW010000001.1"/>
</dbReference>
<dbReference type="PROSITE" id="PS50293">
    <property type="entry name" value="TPR_REGION"/>
    <property type="match status" value="1"/>
</dbReference>
<feature type="repeat" description="TPR" evidence="3">
    <location>
        <begin position="273"/>
        <end position="306"/>
    </location>
</feature>
<dbReference type="Gene3D" id="1.25.40.10">
    <property type="entry name" value="Tetratricopeptide repeat domain"/>
    <property type="match status" value="7"/>
</dbReference>
<keyword evidence="5" id="KW-1185">Reference proteome</keyword>
<organism evidence="4 5">
    <name type="scientific">Armatimonas rosea</name>
    <dbReference type="NCBI Taxonomy" id="685828"/>
    <lineage>
        <taxon>Bacteria</taxon>
        <taxon>Bacillati</taxon>
        <taxon>Armatimonadota</taxon>
        <taxon>Armatimonadia</taxon>
        <taxon>Armatimonadales</taxon>
        <taxon>Armatimonadaceae</taxon>
        <taxon>Armatimonas</taxon>
    </lineage>
</organism>
<evidence type="ECO:0000256" key="3">
    <source>
        <dbReference type="PROSITE-ProRule" id="PRU00339"/>
    </source>
</evidence>
<dbReference type="EMBL" id="JACHGW010000001">
    <property type="protein sequence ID" value="MBB6049683.1"/>
    <property type="molecule type" value="Genomic_DNA"/>
</dbReference>
<gene>
    <name evidence="4" type="ORF">HNQ39_001445</name>
</gene>
<feature type="repeat" description="TPR" evidence="3">
    <location>
        <begin position="732"/>
        <end position="765"/>
    </location>
</feature>
<dbReference type="Pfam" id="PF14559">
    <property type="entry name" value="TPR_19"/>
    <property type="match status" value="1"/>
</dbReference>
<comment type="caution">
    <text evidence="4">The sequence shown here is derived from an EMBL/GenBank/DDBJ whole genome shotgun (WGS) entry which is preliminary data.</text>
</comment>
<dbReference type="Pfam" id="PF13181">
    <property type="entry name" value="TPR_8"/>
    <property type="match status" value="1"/>
</dbReference>
<proteinExistence type="predicted"/>
<dbReference type="PANTHER" id="PTHR44858:SF1">
    <property type="entry name" value="UDP-N-ACETYLGLUCOSAMINE--PEPTIDE N-ACETYLGLUCOSAMINYLTRANSFERASE SPINDLY-RELATED"/>
    <property type="match status" value="1"/>
</dbReference>
<dbReference type="Pfam" id="PF00515">
    <property type="entry name" value="TPR_1"/>
    <property type="match status" value="1"/>
</dbReference>
<feature type="repeat" description="TPR" evidence="3">
    <location>
        <begin position="141"/>
        <end position="174"/>
    </location>
</feature>
<evidence type="ECO:0000313" key="5">
    <source>
        <dbReference type="Proteomes" id="UP000520814"/>
    </source>
</evidence>
<dbReference type="InterPro" id="IPR011990">
    <property type="entry name" value="TPR-like_helical_dom_sf"/>
</dbReference>
<name>A0A7W9W5L1_ARMRO</name>
<dbReference type="PROSITE" id="PS50005">
    <property type="entry name" value="TPR"/>
    <property type="match status" value="6"/>
</dbReference>
<dbReference type="InterPro" id="IPR050498">
    <property type="entry name" value="Ycf3"/>
</dbReference>
<dbReference type="AlphaFoldDB" id="A0A7W9W5L1"/>
<dbReference type="SUPFAM" id="SSF48452">
    <property type="entry name" value="TPR-like"/>
    <property type="match status" value="3"/>
</dbReference>
<dbReference type="Pfam" id="PF13428">
    <property type="entry name" value="TPR_14"/>
    <property type="match status" value="1"/>
</dbReference>
<evidence type="ECO:0000256" key="1">
    <source>
        <dbReference type="ARBA" id="ARBA00022737"/>
    </source>
</evidence>
<feature type="repeat" description="TPR" evidence="3">
    <location>
        <begin position="698"/>
        <end position="731"/>
    </location>
</feature>
<dbReference type="PANTHER" id="PTHR44858">
    <property type="entry name" value="TETRATRICOPEPTIDE REPEAT PROTEIN 6"/>
    <property type="match status" value="1"/>
</dbReference>
<protein>
    <submittedName>
        <fullName evidence="4">Tetratricopeptide (TPR) repeat protein</fullName>
    </submittedName>
</protein>
<accession>A0A7W9W5L1</accession>
<dbReference type="Pfam" id="PF07719">
    <property type="entry name" value="TPR_2"/>
    <property type="match status" value="2"/>
</dbReference>
<keyword evidence="1" id="KW-0677">Repeat</keyword>
<sequence>MNRFSYALPLTAALIGTVSTPTPTLARTQESRPELMKRAEALTSAKDWAAAEPLYNRAIALDPKDHMAWLMRGFVRSQNSNLDGAISDDTSGLTALALGEGTAHLRAIGYTNRGDAWRSKNEPLRALVDAIAACVSEEGFAAAWSLRGDAQYLLGNLEQAKICLDKALALDKSRTRTYTEEGARKNAQSHRTIDEKVDIEPLFKEALAAEKAGDTTKAMAGYTEVIEIRPLTAGAWGNRGGLHFKANRLDAALADYSTSITVSSIGKQLESMALDLTNRSLVYSRLGRLAEAVNDLELAVKVKPDYTRAVEFLKTAREKLAAAPSAALPPLERAKKYVEEAEKAGLFNAAQPRAAAKRILEELLAAEPKNAAALVLQGKLANLGMIGVVKEAREFFDRALAADPNNPDALYEHAVALTSSFTATDADRAQALKELKQAVARGRTDSAARLKLADALSGAKDFTGAGEQLDLVVQAEPKNPDYLVKRAVLRQQQKDWGKALTDWSQVLALKPTPGNYASRGDAYVENKQYAEAIADFDRAIALAPKDADHLVGRARAKRLKGDRPGALADYTKAHELDPTLPAVAANLSDADKAEAARHDFKRLMGKIAESSKQLSESSAALIKAERAQKKAEDRLRRLLVGDKRTDAQILEEFESDLKSNVLDEEDYFDHAHVLARQEKYAQAIVDCTKAIALKADYSDAYNFRGVLYETTKDFERAFADYDKAVSIRPKSGTYLRNRGDIHYELKRFNEAWADYDKAVADDPKEALNYFKRGNASFQRGKYDDAIADYTKALELKPDMKAAADNREVAKRRKAAGG</sequence>